<protein>
    <submittedName>
        <fullName evidence="2">Uncharacterized protein</fullName>
    </submittedName>
</protein>
<dbReference type="Proteomes" id="UP000198857">
    <property type="component" value="Unassembled WGS sequence"/>
</dbReference>
<proteinExistence type="predicted"/>
<dbReference type="AlphaFoldDB" id="A0A1I5LV66"/>
<accession>A0A1I5LV66</accession>
<evidence type="ECO:0000313" key="3">
    <source>
        <dbReference type="Proteomes" id="UP000198857"/>
    </source>
</evidence>
<name>A0A1I5LV66_9ACTN</name>
<keyword evidence="3" id="KW-1185">Reference proteome</keyword>
<sequence length="168" mass="18105">RADDAISAVQSTQQRADDAISAVQSTQQRADTAIGAVEGTQQRADGTIGGAEGLVTRIDPLLGRYEQPLTQLAPSVQRLAETLDPHEVEALVGLVDRLPTLVTHLDEAVLPVLESLGDVGTDVHDLVDTMRDIREVVKGFPGSRLFRRRGRDEIADEDDEGAQERTGS</sequence>
<dbReference type="EMBL" id="FOWQ01000002">
    <property type="protein sequence ID" value="SFP01254.1"/>
    <property type="molecule type" value="Genomic_DNA"/>
</dbReference>
<evidence type="ECO:0000256" key="1">
    <source>
        <dbReference type="SAM" id="MobiDB-lite"/>
    </source>
</evidence>
<reference evidence="3" key="1">
    <citation type="submission" date="2016-10" db="EMBL/GenBank/DDBJ databases">
        <authorList>
            <person name="Varghese N."/>
            <person name="Submissions S."/>
        </authorList>
    </citation>
    <scope>NUCLEOTIDE SEQUENCE [LARGE SCALE GENOMIC DNA]</scope>
    <source>
        <strain evidence="3">DSM 44208</strain>
    </source>
</reference>
<feature type="non-terminal residue" evidence="2">
    <location>
        <position position="1"/>
    </location>
</feature>
<feature type="region of interest" description="Disordered" evidence="1">
    <location>
        <begin position="1"/>
        <end position="24"/>
    </location>
</feature>
<evidence type="ECO:0000313" key="2">
    <source>
        <dbReference type="EMBL" id="SFP01254.1"/>
    </source>
</evidence>
<organism evidence="2 3">
    <name type="scientific">Geodermatophilus dictyosporus</name>
    <dbReference type="NCBI Taxonomy" id="1523247"/>
    <lineage>
        <taxon>Bacteria</taxon>
        <taxon>Bacillati</taxon>
        <taxon>Actinomycetota</taxon>
        <taxon>Actinomycetes</taxon>
        <taxon>Geodermatophilales</taxon>
        <taxon>Geodermatophilaceae</taxon>
        <taxon>Geodermatophilus</taxon>
    </lineage>
</organism>
<gene>
    <name evidence="2" type="ORF">SAMN05660464_1946</name>
</gene>
<dbReference type="STRING" id="1523247.SAMN05660464_1946"/>